<gene>
    <name evidence="1" type="ORF">IWW38_001976</name>
</gene>
<protein>
    <submittedName>
        <fullName evidence="1">Uncharacterized protein</fullName>
    </submittedName>
</protein>
<dbReference type="Proteomes" id="UP001139981">
    <property type="component" value="Unassembled WGS sequence"/>
</dbReference>
<name>A0ACC1M5P4_9FUNG</name>
<evidence type="ECO:0000313" key="1">
    <source>
        <dbReference type="EMBL" id="KAJ2896583.1"/>
    </source>
</evidence>
<reference evidence="1" key="1">
    <citation type="submission" date="2022-07" db="EMBL/GenBank/DDBJ databases">
        <title>Phylogenomic reconstructions and comparative analyses of Kickxellomycotina fungi.</title>
        <authorList>
            <person name="Reynolds N.K."/>
            <person name="Stajich J.E."/>
            <person name="Barry K."/>
            <person name="Grigoriev I.V."/>
            <person name="Crous P."/>
            <person name="Smith M.E."/>
        </authorList>
    </citation>
    <scope>NUCLEOTIDE SEQUENCE</scope>
    <source>
        <strain evidence="1">CBS 190363</strain>
    </source>
</reference>
<evidence type="ECO:0000313" key="2">
    <source>
        <dbReference type="Proteomes" id="UP001139981"/>
    </source>
</evidence>
<keyword evidence="2" id="KW-1185">Reference proteome</keyword>
<proteinExistence type="predicted"/>
<sequence>MSRSLSQNDQQLLLGQPVVLATDEGTNSSSMLVALSEGRYEDILRSTAAKAIFGTDQQDNINGMVVDSSFAPADLRRYIKSQALGYIEAHGSDDAWTEITLIGAACLGAFVQTNWTGPEFSLDPAALLPRQLAERWKESFTTTTPLVLEEGMDKHEIGRRAYAARIYLGVKQSEERAALDRVLLRLLSVDGEDAYSMTPRPMYLYLARLLLVDIPGDRLAEERDRATPMAHWWCARTLLIQQSLLDYPSQTLLDQIVAHFAKVKQLLPPSPASGDSTALKSVDVAVDLAQTVPELDNDSVMPSGSTAAADDGDGVPLTSASMAPDSHEWDLVSAADRDLWARYLLEVGVVYSQHHMPLDSKKCFIQAQAASGLQWEMTGAKGKRTRFQTNDVAQLVLLAKSARYGSSEHGGGERAEGQLPESMALNDDTLLEKIKFADAAVEGHAGQERLRVTDECILLALCLNVQNENPAHGLTSELMQPFVTRVLEQPTNWSVYTMGLLLRSRLEAAKTRTAERATLQLQALVDQITHPLPSAQEAGAAERLQYLYSLSLPSQWEFERELANQFMTMGVIRSALDIYERLSMWDEVVSCYVLLGQNNVAQRIIEEQLELNPDSPKLWCVLGDLKAEPKHWRHAWEISGQRYARAMRSLGSYYYRKNDFANVVECYQNALKLNPLFEKSWYVLGCAALQIKDWELAATAFQRVVNLENDNGEAWNNLATVYMHMGNSHRERAWYALRQAVKGKFDSWQVWSNFLTVSISIGQISSAIHAMTRLIELRVDSDGAAAVDLDALRTIISAVTRGRILVGMVDERQAKHTEAQYVSYMEHLLVATIEARITSSAPLWRAMADYWFWRQDYRHCLDCYVKAYRCLSQMPQVAYAQTVFDDAAEAALELVSMYENLGDKTQTVRVATPAAAAANDEDGAVVPEIKAAAVDQLVCADWRQQAKMMLRALIGKGKDSFEGTATYVRLADALSALRRA</sequence>
<organism evidence="1 2">
    <name type="scientific">Coemansia aciculifera</name>
    <dbReference type="NCBI Taxonomy" id="417176"/>
    <lineage>
        <taxon>Eukaryota</taxon>
        <taxon>Fungi</taxon>
        <taxon>Fungi incertae sedis</taxon>
        <taxon>Zoopagomycota</taxon>
        <taxon>Kickxellomycotina</taxon>
        <taxon>Kickxellomycetes</taxon>
        <taxon>Kickxellales</taxon>
        <taxon>Kickxellaceae</taxon>
        <taxon>Coemansia</taxon>
    </lineage>
</organism>
<comment type="caution">
    <text evidence="1">The sequence shown here is derived from an EMBL/GenBank/DDBJ whole genome shotgun (WGS) entry which is preliminary data.</text>
</comment>
<accession>A0ACC1M5P4</accession>
<dbReference type="EMBL" id="JANBVB010000184">
    <property type="protein sequence ID" value="KAJ2896583.1"/>
    <property type="molecule type" value="Genomic_DNA"/>
</dbReference>